<evidence type="ECO:0000313" key="2">
    <source>
        <dbReference type="EMBL" id="WOK97405.1"/>
    </source>
</evidence>
<feature type="transmembrane region" description="Helical" evidence="1">
    <location>
        <begin position="101"/>
        <end position="122"/>
    </location>
</feature>
<proteinExistence type="predicted"/>
<accession>A0AAQ3Q5M9</accession>
<evidence type="ECO:0000313" key="3">
    <source>
        <dbReference type="Proteomes" id="UP001327560"/>
    </source>
</evidence>
<keyword evidence="3" id="KW-1185">Reference proteome</keyword>
<dbReference type="EMBL" id="CP136891">
    <property type="protein sequence ID" value="WOK97405.1"/>
    <property type="molecule type" value="Genomic_DNA"/>
</dbReference>
<keyword evidence="1" id="KW-0812">Transmembrane</keyword>
<keyword evidence="1" id="KW-1133">Transmembrane helix</keyword>
<dbReference type="PANTHER" id="PTHR34124">
    <property type="entry name" value="F16B3.27 PROTEIN-RELATED"/>
    <property type="match status" value="1"/>
</dbReference>
<evidence type="ECO:0000256" key="1">
    <source>
        <dbReference type="SAM" id="Phobius"/>
    </source>
</evidence>
<feature type="transmembrane region" description="Helical" evidence="1">
    <location>
        <begin position="134"/>
        <end position="154"/>
    </location>
</feature>
<dbReference type="PANTHER" id="PTHR34124:SF18">
    <property type="entry name" value="OS04G0496300 PROTEIN"/>
    <property type="match status" value="1"/>
</dbReference>
<protein>
    <submittedName>
        <fullName evidence="2">Uncharacterized protein</fullName>
    </submittedName>
</protein>
<gene>
    <name evidence="2" type="ORF">Cni_G06113</name>
</gene>
<sequence length="238" mass="25664">MPRFQRSNSQTPCSVFVYIADLRIPSLYTTPTSSLFSKVEHLVCTTMGMMSIASSPPESSSPAHRRVHRAFLLCNYVLLGAASSCIFLTLSLRLFPSLSGFLLILLHALTIAAAVAGCAAASSSSSGSCYGPHMVATVLAAILEGAVAVVAFSRTADFLAEGLRSYVKEEDGVVIVRMVGALCVVIFCMEWVVMALAFVLRYYAYVDGDGNVAAMRRSTAEVQLGKEDKSNWPWPFQV</sequence>
<dbReference type="Proteomes" id="UP001327560">
    <property type="component" value="Chromosome 2"/>
</dbReference>
<name>A0AAQ3Q5M9_9LILI</name>
<organism evidence="2 3">
    <name type="scientific">Canna indica</name>
    <name type="common">Indian-shot</name>
    <dbReference type="NCBI Taxonomy" id="4628"/>
    <lineage>
        <taxon>Eukaryota</taxon>
        <taxon>Viridiplantae</taxon>
        <taxon>Streptophyta</taxon>
        <taxon>Embryophyta</taxon>
        <taxon>Tracheophyta</taxon>
        <taxon>Spermatophyta</taxon>
        <taxon>Magnoliopsida</taxon>
        <taxon>Liliopsida</taxon>
        <taxon>Zingiberales</taxon>
        <taxon>Cannaceae</taxon>
        <taxon>Canna</taxon>
    </lineage>
</organism>
<reference evidence="2 3" key="1">
    <citation type="submission" date="2023-10" db="EMBL/GenBank/DDBJ databases">
        <title>Chromosome-scale genome assembly provides insights into flower coloration mechanisms of Canna indica.</title>
        <authorList>
            <person name="Li C."/>
        </authorList>
    </citation>
    <scope>NUCLEOTIDE SEQUENCE [LARGE SCALE GENOMIC DNA]</scope>
    <source>
        <tissue evidence="2">Flower</tissue>
    </source>
</reference>
<feature type="transmembrane region" description="Helical" evidence="1">
    <location>
        <begin position="70"/>
        <end position="95"/>
    </location>
</feature>
<dbReference type="AlphaFoldDB" id="A0AAQ3Q5M9"/>
<feature type="transmembrane region" description="Helical" evidence="1">
    <location>
        <begin position="174"/>
        <end position="200"/>
    </location>
</feature>
<keyword evidence="1" id="KW-0472">Membrane</keyword>